<accession>A0A8R7TJ28</accession>
<organism evidence="1 2">
    <name type="scientific">Triticum urartu</name>
    <name type="common">Red wild einkorn</name>
    <name type="synonym">Crithodium urartu</name>
    <dbReference type="NCBI Taxonomy" id="4572"/>
    <lineage>
        <taxon>Eukaryota</taxon>
        <taxon>Viridiplantae</taxon>
        <taxon>Streptophyta</taxon>
        <taxon>Embryophyta</taxon>
        <taxon>Tracheophyta</taxon>
        <taxon>Spermatophyta</taxon>
        <taxon>Magnoliopsida</taxon>
        <taxon>Liliopsida</taxon>
        <taxon>Poales</taxon>
        <taxon>Poaceae</taxon>
        <taxon>BOP clade</taxon>
        <taxon>Pooideae</taxon>
        <taxon>Triticodae</taxon>
        <taxon>Triticeae</taxon>
        <taxon>Triticinae</taxon>
        <taxon>Triticum</taxon>
    </lineage>
</organism>
<evidence type="ECO:0000313" key="1">
    <source>
        <dbReference type="EnsemblPlants" id="TuG1812G0200003509.01.T01.cds341638"/>
    </source>
</evidence>
<dbReference type="Proteomes" id="UP000015106">
    <property type="component" value="Chromosome 2"/>
</dbReference>
<dbReference type="Gramene" id="TuG1812G0200003509.01.T01">
    <property type="protein sequence ID" value="TuG1812G0200003509.01.T01.cds341638"/>
    <property type="gene ID" value="TuG1812G0200003509.01"/>
</dbReference>
<evidence type="ECO:0000313" key="2">
    <source>
        <dbReference type="Proteomes" id="UP000015106"/>
    </source>
</evidence>
<keyword evidence="2" id="KW-1185">Reference proteome</keyword>
<dbReference type="EnsemblPlants" id="TuG1812G0200003509.01.T01">
    <property type="protein sequence ID" value="TuG1812G0200003509.01.T01.cds341638"/>
    <property type="gene ID" value="TuG1812G0200003509.01"/>
</dbReference>
<name>A0A8R7TJ28_TRIUA</name>
<reference evidence="1" key="2">
    <citation type="submission" date="2018-03" db="EMBL/GenBank/DDBJ databases">
        <title>The Triticum urartu genome reveals the dynamic nature of wheat genome evolution.</title>
        <authorList>
            <person name="Ling H."/>
            <person name="Ma B."/>
            <person name="Shi X."/>
            <person name="Liu H."/>
            <person name="Dong L."/>
            <person name="Sun H."/>
            <person name="Cao Y."/>
            <person name="Gao Q."/>
            <person name="Zheng S."/>
            <person name="Li Y."/>
            <person name="Yu Y."/>
            <person name="Du H."/>
            <person name="Qi M."/>
            <person name="Li Y."/>
            <person name="Yu H."/>
            <person name="Cui Y."/>
            <person name="Wang N."/>
            <person name="Chen C."/>
            <person name="Wu H."/>
            <person name="Zhao Y."/>
            <person name="Zhang J."/>
            <person name="Li Y."/>
            <person name="Zhou W."/>
            <person name="Zhang B."/>
            <person name="Hu W."/>
            <person name="Eijk M."/>
            <person name="Tang J."/>
            <person name="Witsenboer H."/>
            <person name="Zhao S."/>
            <person name="Li Z."/>
            <person name="Zhang A."/>
            <person name="Wang D."/>
            <person name="Liang C."/>
        </authorList>
    </citation>
    <scope>NUCLEOTIDE SEQUENCE [LARGE SCALE GENOMIC DNA]</scope>
    <source>
        <strain evidence="1">cv. G1812</strain>
    </source>
</reference>
<sequence>MVQILHWFLRLYSCWRQNHINGTPLLTTVAKSTTEIGVRKMVIGTHKM</sequence>
<protein>
    <submittedName>
        <fullName evidence="1">Uncharacterized protein</fullName>
    </submittedName>
</protein>
<reference evidence="1" key="3">
    <citation type="submission" date="2022-06" db="UniProtKB">
        <authorList>
            <consortium name="EnsemblPlants"/>
        </authorList>
    </citation>
    <scope>IDENTIFICATION</scope>
</reference>
<dbReference type="AlphaFoldDB" id="A0A8R7TJ28"/>
<reference evidence="2" key="1">
    <citation type="journal article" date="2013" name="Nature">
        <title>Draft genome of the wheat A-genome progenitor Triticum urartu.</title>
        <authorList>
            <person name="Ling H.Q."/>
            <person name="Zhao S."/>
            <person name="Liu D."/>
            <person name="Wang J."/>
            <person name="Sun H."/>
            <person name="Zhang C."/>
            <person name="Fan H."/>
            <person name="Li D."/>
            <person name="Dong L."/>
            <person name="Tao Y."/>
            <person name="Gao C."/>
            <person name="Wu H."/>
            <person name="Li Y."/>
            <person name="Cui Y."/>
            <person name="Guo X."/>
            <person name="Zheng S."/>
            <person name="Wang B."/>
            <person name="Yu K."/>
            <person name="Liang Q."/>
            <person name="Yang W."/>
            <person name="Lou X."/>
            <person name="Chen J."/>
            <person name="Feng M."/>
            <person name="Jian J."/>
            <person name="Zhang X."/>
            <person name="Luo G."/>
            <person name="Jiang Y."/>
            <person name="Liu J."/>
            <person name="Wang Z."/>
            <person name="Sha Y."/>
            <person name="Zhang B."/>
            <person name="Wu H."/>
            <person name="Tang D."/>
            <person name="Shen Q."/>
            <person name="Xue P."/>
            <person name="Zou S."/>
            <person name="Wang X."/>
            <person name="Liu X."/>
            <person name="Wang F."/>
            <person name="Yang Y."/>
            <person name="An X."/>
            <person name="Dong Z."/>
            <person name="Zhang K."/>
            <person name="Zhang X."/>
            <person name="Luo M.C."/>
            <person name="Dvorak J."/>
            <person name="Tong Y."/>
            <person name="Wang J."/>
            <person name="Yang H."/>
            <person name="Li Z."/>
            <person name="Wang D."/>
            <person name="Zhang A."/>
            <person name="Wang J."/>
        </authorList>
    </citation>
    <scope>NUCLEOTIDE SEQUENCE</scope>
    <source>
        <strain evidence="2">cv. G1812</strain>
    </source>
</reference>
<proteinExistence type="predicted"/>